<protein>
    <submittedName>
        <fullName evidence="1">Uncharacterized protein</fullName>
    </submittedName>
</protein>
<evidence type="ECO:0000313" key="1">
    <source>
        <dbReference type="EMBL" id="CAI2383032.1"/>
    </source>
</evidence>
<organism evidence="1 2">
    <name type="scientific">Euplotes crassus</name>
    <dbReference type="NCBI Taxonomy" id="5936"/>
    <lineage>
        <taxon>Eukaryota</taxon>
        <taxon>Sar</taxon>
        <taxon>Alveolata</taxon>
        <taxon>Ciliophora</taxon>
        <taxon>Intramacronucleata</taxon>
        <taxon>Spirotrichea</taxon>
        <taxon>Hypotrichia</taxon>
        <taxon>Euplotida</taxon>
        <taxon>Euplotidae</taxon>
        <taxon>Moneuplotes</taxon>
    </lineage>
</organism>
<name>A0AAD2D6Z6_EUPCR</name>
<keyword evidence="2" id="KW-1185">Reference proteome</keyword>
<reference evidence="1" key="1">
    <citation type="submission" date="2023-07" db="EMBL/GenBank/DDBJ databases">
        <authorList>
            <consortium name="AG Swart"/>
            <person name="Singh M."/>
            <person name="Singh A."/>
            <person name="Seah K."/>
            <person name="Emmerich C."/>
        </authorList>
    </citation>
    <scope>NUCLEOTIDE SEQUENCE</scope>
    <source>
        <strain evidence="1">DP1</strain>
    </source>
</reference>
<sequence>MNLRDTVHEYFSAQDMTKYNPEYYKFIQNNKEEYLIKKENETVFEKEVVANCIKPCFKYLETAQTVDSEFDCMQNCYAKSMEVNARFKLKFNRHSFGVE</sequence>
<dbReference type="AlphaFoldDB" id="A0AAD2D6Z6"/>
<comment type="caution">
    <text evidence="1">The sequence shown here is derived from an EMBL/GenBank/DDBJ whole genome shotgun (WGS) entry which is preliminary data.</text>
</comment>
<proteinExistence type="predicted"/>
<accession>A0AAD2D6Z6</accession>
<gene>
    <name evidence="1" type="ORF">ECRASSUSDP1_LOCUS24523</name>
</gene>
<dbReference type="SUPFAM" id="SSF144122">
    <property type="entry name" value="Tim10-like"/>
    <property type="match status" value="1"/>
</dbReference>
<dbReference type="InterPro" id="IPR035427">
    <property type="entry name" value="Tim10-like_dom_sf"/>
</dbReference>
<dbReference type="Proteomes" id="UP001295684">
    <property type="component" value="Unassembled WGS sequence"/>
</dbReference>
<evidence type="ECO:0000313" key="2">
    <source>
        <dbReference type="Proteomes" id="UP001295684"/>
    </source>
</evidence>
<dbReference type="EMBL" id="CAMPGE010025253">
    <property type="protein sequence ID" value="CAI2383032.1"/>
    <property type="molecule type" value="Genomic_DNA"/>
</dbReference>